<dbReference type="RefSeq" id="WP_344717122.1">
    <property type="nucleotide sequence ID" value="NZ_BAABBZ010000059.1"/>
</dbReference>
<reference evidence="2 3" key="1">
    <citation type="submission" date="2020-08" db="EMBL/GenBank/DDBJ databases">
        <title>Genomic Encyclopedia of Type Strains, Phase IV (KMG-IV): sequencing the most valuable type-strain genomes for metagenomic binning, comparative biology and taxonomic classification.</title>
        <authorList>
            <person name="Goeker M."/>
        </authorList>
    </citation>
    <scope>NUCLEOTIDE SEQUENCE [LARGE SCALE GENOMIC DNA]</scope>
    <source>
        <strain evidence="2 3">DSM 102235</strain>
    </source>
</reference>
<sequence length="115" mass="12766">MERLKEEKEAMRKAFIFRTVAGENRAAKLVFMAAHAHDPAVRSIRRVLQLAPRVAPHSTGKAVGTTRCDALIDETRTIFESRKLRSLRTSRSSEAANGAIPASDTAHRLKQGWKG</sequence>
<organism evidence="2 3">
    <name type="scientific">Sagittula marina</name>
    <dbReference type="NCBI Taxonomy" id="943940"/>
    <lineage>
        <taxon>Bacteria</taxon>
        <taxon>Pseudomonadati</taxon>
        <taxon>Pseudomonadota</taxon>
        <taxon>Alphaproteobacteria</taxon>
        <taxon>Rhodobacterales</taxon>
        <taxon>Roseobacteraceae</taxon>
        <taxon>Sagittula</taxon>
    </lineage>
</organism>
<evidence type="ECO:0000313" key="2">
    <source>
        <dbReference type="EMBL" id="MBB3985413.1"/>
    </source>
</evidence>
<dbReference type="AlphaFoldDB" id="A0A7W6GSA7"/>
<keyword evidence="3" id="KW-1185">Reference proteome</keyword>
<evidence type="ECO:0000313" key="3">
    <source>
        <dbReference type="Proteomes" id="UP000541426"/>
    </source>
</evidence>
<protein>
    <submittedName>
        <fullName evidence="2">Uncharacterized protein</fullName>
    </submittedName>
</protein>
<proteinExistence type="predicted"/>
<comment type="caution">
    <text evidence="2">The sequence shown here is derived from an EMBL/GenBank/DDBJ whole genome shotgun (WGS) entry which is preliminary data.</text>
</comment>
<feature type="region of interest" description="Disordered" evidence="1">
    <location>
        <begin position="89"/>
        <end position="115"/>
    </location>
</feature>
<accession>A0A7W6GSA7</accession>
<gene>
    <name evidence="2" type="ORF">GGQ68_001742</name>
</gene>
<dbReference type="EMBL" id="JACIEJ010000003">
    <property type="protein sequence ID" value="MBB3985413.1"/>
    <property type="molecule type" value="Genomic_DNA"/>
</dbReference>
<dbReference type="Proteomes" id="UP000541426">
    <property type="component" value="Unassembled WGS sequence"/>
</dbReference>
<evidence type="ECO:0000256" key="1">
    <source>
        <dbReference type="SAM" id="MobiDB-lite"/>
    </source>
</evidence>
<name>A0A7W6GSA7_9RHOB</name>